<dbReference type="InterPro" id="IPR002347">
    <property type="entry name" value="SDR_fam"/>
</dbReference>
<dbReference type="InterPro" id="IPR020904">
    <property type="entry name" value="Sc_DH/Rdtase_CS"/>
</dbReference>
<comment type="caution">
    <text evidence="4">The sequence shown here is derived from an EMBL/GenBank/DDBJ whole genome shotgun (WGS) entry which is preliminary data.</text>
</comment>
<reference evidence="4 5" key="1">
    <citation type="submission" date="2019-08" db="EMBL/GenBank/DDBJ databases">
        <title>The genome sequence of a newly discovered highly antifungal drug resistant Aspergillus species, Aspergillus tanneri NIH 1004.</title>
        <authorList>
            <person name="Mounaud S."/>
            <person name="Singh I."/>
            <person name="Joardar V."/>
            <person name="Pakala S."/>
            <person name="Pakala S."/>
            <person name="Venepally P."/>
            <person name="Chung J.K."/>
            <person name="Losada L."/>
            <person name="Nierman W.C."/>
        </authorList>
    </citation>
    <scope>NUCLEOTIDE SEQUENCE [LARGE SCALE GENOMIC DNA]</scope>
    <source>
        <strain evidence="4 5">NIH1004</strain>
    </source>
</reference>
<evidence type="ECO:0000313" key="4">
    <source>
        <dbReference type="EMBL" id="KAA8641730.1"/>
    </source>
</evidence>
<dbReference type="Pfam" id="PF13561">
    <property type="entry name" value="adh_short_C2"/>
    <property type="match status" value="1"/>
</dbReference>
<dbReference type="CDD" id="cd05233">
    <property type="entry name" value="SDR_c"/>
    <property type="match status" value="1"/>
</dbReference>
<dbReference type="VEuPathDB" id="FungiDB:EYZ11_002948"/>
<accession>A0A5M9M8A7</accession>
<dbReference type="GeneID" id="54333370"/>
<evidence type="ECO:0000256" key="2">
    <source>
        <dbReference type="ARBA" id="ARBA00022857"/>
    </source>
</evidence>
<dbReference type="Gene3D" id="3.40.50.720">
    <property type="entry name" value="NAD(P)-binding Rossmann-like Domain"/>
    <property type="match status" value="1"/>
</dbReference>
<dbReference type="InterPro" id="IPR052178">
    <property type="entry name" value="Sec_Metab_Biosynth_SDR"/>
</dbReference>
<dbReference type="Proteomes" id="UP000324241">
    <property type="component" value="Unassembled WGS sequence"/>
</dbReference>
<dbReference type="InterPro" id="IPR036291">
    <property type="entry name" value="NAD(P)-bd_dom_sf"/>
</dbReference>
<keyword evidence="2" id="KW-0521">NADP</keyword>
<dbReference type="GO" id="GO:0044550">
    <property type="term" value="P:secondary metabolite biosynthetic process"/>
    <property type="evidence" value="ECO:0007669"/>
    <property type="project" value="UniProtKB-ARBA"/>
</dbReference>
<dbReference type="EMBL" id="QUQM01000008">
    <property type="protein sequence ID" value="KAA8641730.1"/>
    <property type="molecule type" value="Genomic_DNA"/>
</dbReference>
<organism evidence="4 5">
    <name type="scientific">Aspergillus tanneri</name>
    <dbReference type="NCBI Taxonomy" id="1220188"/>
    <lineage>
        <taxon>Eukaryota</taxon>
        <taxon>Fungi</taxon>
        <taxon>Dikarya</taxon>
        <taxon>Ascomycota</taxon>
        <taxon>Pezizomycotina</taxon>
        <taxon>Eurotiomycetes</taxon>
        <taxon>Eurotiomycetidae</taxon>
        <taxon>Eurotiales</taxon>
        <taxon>Aspergillaceae</taxon>
        <taxon>Aspergillus</taxon>
        <taxon>Aspergillus subgen. Circumdati</taxon>
    </lineage>
</organism>
<evidence type="ECO:0000256" key="1">
    <source>
        <dbReference type="ARBA" id="ARBA00006484"/>
    </source>
</evidence>
<evidence type="ECO:0000256" key="3">
    <source>
        <dbReference type="ARBA" id="ARBA00023002"/>
    </source>
</evidence>
<dbReference type="PROSITE" id="PS00061">
    <property type="entry name" value="ADH_SHORT"/>
    <property type="match status" value="1"/>
</dbReference>
<dbReference type="PRINTS" id="PR00080">
    <property type="entry name" value="SDRFAMILY"/>
</dbReference>
<evidence type="ECO:0000313" key="5">
    <source>
        <dbReference type="Proteomes" id="UP000324241"/>
    </source>
</evidence>
<dbReference type="GO" id="GO:0016491">
    <property type="term" value="F:oxidoreductase activity"/>
    <property type="evidence" value="ECO:0007669"/>
    <property type="project" value="UniProtKB-KW"/>
</dbReference>
<sequence length="256" mass="27755">MGLMMAKALEANGAKVFILGRRLEVPQEAAKQSDDLQNAVDYSANEDGYVNLLVNNAGIATPNLGPHASRRNAKRDVSAVRKYWFDKSFADYAKVLEANTIAPLQVSFAFLELLDQGNKVRADQAEKAKGRKDYVRSQAVMLSSVGGFGRDNSAFIYGASKAGTTQMTKNLSTYLIPWKVRANVIAPGYFHTEKTEDFYKSTGGKLPASMAPEERFGDIQEIGGTILYLASKAGAYCNGSVMLADGGYLGNHPSAY</sequence>
<protein>
    <submittedName>
        <fullName evidence="4">Uncharacterized protein</fullName>
    </submittedName>
</protein>
<comment type="similarity">
    <text evidence="1">Belongs to the short-chain dehydrogenases/reductases (SDR) family.</text>
</comment>
<name>A0A5M9M8A7_9EURO</name>
<dbReference type="AlphaFoldDB" id="A0A5M9M8A7"/>
<dbReference type="RefSeq" id="XP_033421092.1">
    <property type="nucleotide sequence ID" value="XM_033575237.1"/>
</dbReference>
<dbReference type="PRINTS" id="PR00081">
    <property type="entry name" value="GDHRDH"/>
</dbReference>
<proteinExistence type="inferred from homology"/>
<dbReference type="PANTHER" id="PTHR43618">
    <property type="entry name" value="7-ALPHA-HYDROXYSTEROID DEHYDROGENASE"/>
    <property type="match status" value="1"/>
</dbReference>
<gene>
    <name evidence="4" type="ORF">ATNIH1004_010669</name>
</gene>
<keyword evidence="3" id="KW-0560">Oxidoreductase</keyword>
<dbReference type="SUPFAM" id="SSF51735">
    <property type="entry name" value="NAD(P)-binding Rossmann-fold domains"/>
    <property type="match status" value="1"/>
</dbReference>
<dbReference type="OrthoDB" id="2962696at2759"/>
<dbReference type="PANTHER" id="PTHR43618:SF18">
    <property type="entry name" value="SHORT CHAIN DEHYDROGENASE_REDUCTASE FAMILY (AFU_ORTHOLOGUE AFUA_5G12480)"/>
    <property type="match status" value="1"/>
</dbReference>